<dbReference type="Pfam" id="PF03350">
    <property type="entry name" value="UPF0114"/>
    <property type="match status" value="1"/>
</dbReference>
<feature type="transmembrane region" description="Helical" evidence="7">
    <location>
        <begin position="26"/>
        <end position="46"/>
    </location>
</feature>
<keyword evidence="5 7" id="KW-1133">Transmembrane helix</keyword>
<proteinExistence type="inferred from homology"/>
<sequence length="191" mass="21771">MSDENQKPESYSMEETFERGLFASRWLMAPMYLGLVFALAMLTFIFCRELIYYMPQVVTMSSDKSILVVLTLIDLTLAANLLLIVLFSGYENFVSKMDISDEDDKPDWMGTVDFSGLKMKLIASIVAISAIHLLKRFMEIGVPEADEIYGNNELMWFVIIHMSFVFSGIILAGMDWISANAKIRMKEAMKK</sequence>
<dbReference type="HAMAP" id="MF_00143">
    <property type="entry name" value="UPF0114"/>
    <property type="match status" value="1"/>
</dbReference>
<keyword evidence="4 7" id="KW-0812">Transmembrane</keyword>
<dbReference type="NCBIfam" id="TIGR00645">
    <property type="entry name" value="HI0507"/>
    <property type="match status" value="1"/>
</dbReference>
<accession>A0ABS9CR27</accession>
<evidence type="ECO:0000256" key="2">
    <source>
        <dbReference type="ARBA" id="ARBA00005774"/>
    </source>
</evidence>
<gene>
    <name evidence="8" type="ORF">L0664_01305</name>
</gene>
<keyword evidence="3 7" id="KW-1003">Cell membrane</keyword>
<dbReference type="PANTHER" id="PTHR38596:SF1">
    <property type="entry name" value="UPF0114 PROTEIN YQHA"/>
    <property type="match status" value="1"/>
</dbReference>
<comment type="similarity">
    <text evidence="2 7">Belongs to the UPF0114 family.</text>
</comment>
<feature type="transmembrane region" description="Helical" evidence="7">
    <location>
        <begin position="154"/>
        <end position="177"/>
    </location>
</feature>
<evidence type="ECO:0000256" key="1">
    <source>
        <dbReference type="ARBA" id="ARBA00004651"/>
    </source>
</evidence>
<reference evidence="8 9" key="1">
    <citation type="submission" date="2022-01" db="EMBL/GenBank/DDBJ databases">
        <title>Octadecabacter sp. nov., isolated from a marine alga.</title>
        <authorList>
            <person name="Jin M.S."/>
            <person name="Kim H.M."/>
            <person name="Han D.M."/>
            <person name="Jung J.J."/>
            <person name="Jeon C.O."/>
        </authorList>
    </citation>
    <scope>NUCLEOTIDE SEQUENCE [LARGE SCALE GENOMIC DNA]</scope>
    <source>
        <strain evidence="8 9">G9-8</strain>
    </source>
</reference>
<dbReference type="InterPro" id="IPR020761">
    <property type="entry name" value="UPF0114_bac"/>
</dbReference>
<keyword evidence="9" id="KW-1185">Reference proteome</keyword>
<evidence type="ECO:0000256" key="3">
    <source>
        <dbReference type="ARBA" id="ARBA00022475"/>
    </source>
</evidence>
<dbReference type="RefSeq" id="WP_235223820.1">
    <property type="nucleotide sequence ID" value="NZ_JAKGAQ010000001.1"/>
</dbReference>
<comment type="caution">
    <text evidence="8">The sequence shown here is derived from an EMBL/GenBank/DDBJ whole genome shotgun (WGS) entry which is preliminary data.</text>
</comment>
<evidence type="ECO:0000256" key="4">
    <source>
        <dbReference type="ARBA" id="ARBA00022692"/>
    </source>
</evidence>
<name>A0ABS9CR27_9RHOB</name>
<dbReference type="EMBL" id="JAKGAQ010000001">
    <property type="protein sequence ID" value="MCF2869690.1"/>
    <property type="molecule type" value="Genomic_DNA"/>
</dbReference>
<keyword evidence="6 7" id="KW-0472">Membrane</keyword>
<comment type="subcellular location">
    <subcellularLocation>
        <location evidence="1 7">Cell membrane</location>
        <topology evidence="1 7">Multi-pass membrane protein</topology>
    </subcellularLocation>
</comment>
<evidence type="ECO:0000256" key="6">
    <source>
        <dbReference type="ARBA" id="ARBA00023136"/>
    </source>
</evidence>
<dbReference type="InterPro" id="IPR005134">
    <property type="entry name" value="UPF0114"/>
</dbReference>
<dbReference type="PANTHER" id="PTHR38596">
    <property type="entry name" value="UPF0114 PROTEIN YQHA"/>
    <property type="match status" value="1"/>
</dbReference>
<dbReference type="Proteomes" id="UP001200557">
    <property type="component" value="Unassembled WGS sequence"/>
</dbReference>
<feature type="transmembrane region" description="Helical" evidence="7">
    <location>
        <begin position="66"/>
        <end position="87"/>
    </location>
</feature>
<evidence type="ECO:0000313" key="8">
    <source>
        <dbReference type="EMBL" id="MCF2869690.1"/>
    </source>
</evidence>
<evidence type="ECO:0000256" key="7">
    <source>
        <dbReference type="HAMAP-Rule" id="MF_00143"/>
    </source>
</evidence>
<protein>
    <recommendedName>
        <fullName evidence="7">UPF0114 protein L0664_01305</fullName>
    </recommendedName>
</protein>
<evidence type="ECO:0000256" key="5">
    <source>
        <dbReference type="ARBA" id="ARBA00022989"/>
    </source>
</evidence>
<organism evidence="8 9">
    <name type="scientific">Octadecabacter dasysiphoniae</name>
    <dbReference type="NCBI Taxonomy" id="2909341"/>
    <lineage>
        <taxon>Bacteria</taxon>
        <taxon>Pseudomonadati</taxon>
        <taxon>Pseudomonadota</taxon>
        <taxon>Alphaproteobacteria</taxon>
        <taxon>Rhodobacterales</taxon>
        <taxon>Roseobacteraceae</taxon>
        <taxon>Octadecabacter</taxon>
    </lineage>
</organism>
<evidence type="ECO:0000313" key="9">
    <source>
        <dbReference type="Proteomes" id="UP001200557"/>
    </source>
</evidence>